<evidence type="ECO:0000313" key="2">
    <source>
        <dbReference type="EMBL" id="MCP9292176.1"/>
    </source>
</evidence>
<protein>
    <submittedName>
        <fullName evidence="2">Monovalent cation/H(+) antiporter subunit G</fullName>
    </submittedName>
</protein>
<dbReference type="RefSeq" id="WP_255135050.1">
    <property type="nucleotide sequence ID" value="NZ_JANDBC010000002.1"/>
</dbReference>
<keyword evidence="1" id="KW-0472">Membrane</keyword>
<dbReference type="Proteomes" id="UP001139125">
    <property type="component" value="Unassembled WGS sequence"/>
</dbReference>
<dbReference type="EMBL" id="JANDBC010000002">
    <property type="protein sequence ID" value="MCP9292176.1"/>
    <property type="molecule type" value="Genomic_DNA"/>
</dbReference>
<accession>A0A9X2L4E5</accession>
<reference evidence="2" key="1">
    <citation type="submission" date="2022-06" db="EMBL/GenBank/DDBJ databases">
        <title>Gracilimonas sp. CAU 1638 isolated from sea sediment.</title>
        <authorList>
            <person name="Kim W."/>
        </authorList>
    </citation>
    <scope>NUCLEOTIDE SEQUENCE</scope>
    <source>
        <strain evidence="2">CAU 1638</strain>
    </source>
</reference>
<keyword evidence="1" id="KW-0812">Transmembrane</keyword>
<feature type="transmembrane region" description="Helical" evidence="1">
    <location>
        <begin position="6"/>
        <end position="29"/>
    </location>
</feature>
<name>A0A9X2L4E5_9BACT</name>
<evidence type="ECO:0000256" key="1">
    <source>
        <dbReference type="SAM" id="Phobius"/>
    </source>
</evidence>
<dbReference type="InterPro" id="IPR005133">
    <property type="entry name" value="PhaG_MnhG_YufB"/>
</dbReference>
<dbReference type="NCBIfam" id="TIGR01300">
    <property type="entry name" value="CPA3_mnhG_phaG"/>
    <property type="match status" value="1"/>
</dbReference>
<feature type="transmembrane region" description="Helical" evidence="1">
    <location>
        <begin position="73"/>
        <end position="91"/>
    </location>
</feature>
<keyword evidence="1" id="KW-1133">Transmembrane helix</keyword>
<comment type="caution">
    <text evidence="2">The sequence shown here is derived from an EMBL/GenBank/DDBJ whole genome shotgun (WGS) entry which is preliminary data.</text>
</comment>
<dbReference type="GO" id="GO:0015385">
    <property type="term" value="F:sodium:proton antiporter activity"/>
    <property type="evidence" value="ECO:0007669"/>
    <property type="project" value="TreeGrafter"/>
</dbReference>
<dbReference type="NCBIfam" id="NF009314">
    <property type="entry name" value="PRK12674.1-2"/>
    <property type="match status" value="1"/>
</dbReference>
<dbReference type="AlphaFoldDB" id="A0A9X2L4E5"/>
<proteinExistence type="predicted"/>
<keyword evidence="3" id="KW-1185">Reference proteome</keyword>
<feature type="transmembrane region" description="Helical" evidence="1">
    <location>
        <begin position="50"/>
        <end position="67"/>
    </location>
</feature>
<evidence type="ECO:0000313" key="3">
    <source>
        <dbReference type="Proteomes" id="UP001139125"/>
    </source>
</evidence>
<sequence length="113" mass="12193">MSDLMIDFTSILTIVFVVAGIFFLLVGSIGIIRLPDFYSRTHATSKSDTLGMILIIIGLIIFEGLTINSGKLVLVLLFILLANPVGAHALARAAYNSGLKPLFPDNKKDKTEG</sequence>
<organism evidence="2 3">
    <name type="scientific">Gracilimonas sediminicola</name>
    <dbReference type="NCBI Taxonomy" id="2952158"/>
    <lineage>
        <taxon>Bacteria</taxon>
        <taxon>Pseudomonadati</taxon>
        <taxon>Balneolota</taxon>
        <taxon>Balneolia</taxon>
        <taxon>Balneolales</taxon>
        <taxon>Balneolaceae</taxon>
        <taxon>Gracilimonas</taxon>
    </lineage>
</organism>
<dbReference type="PANTHER" id="PTHR34703">
    <property type="entry name" value="ANTIPORTER SUBUNIT MNHG2-RELATED"/>
    <property type="match status" value="1"/>
</dbReference>
<dbReference type="Pfam" id="PF03334">
    <property type="entry name" value="PhaG_MnhG_YufB"/>
    <property type="match status" value="1"/>
</dbReference>
<gene>
    <name evidence="2" type="primary">mnhG</name>
    <name evidence="2" type="ORF">NM125_11350</name>
</gene>
<dbReference type="PANTHER" id="PTHR34703:SF1">
    <property type="entry name" value="ANTIPORTER SUBUNIT MNHG2-RELATED"/>
    <property type="match status" value="1"/>
</dbReference>